<evidence type="ECO:0000259" key="7">
    <source>
        <dbReference type="Pfam" id="PF00482"/>
    </source>
</evidence>
<evidence type="ECO:0000256" key="1">
    <source>
        <dbReference type="ARBA" id="ARBA00004651"/>
    </source>
</evidence>
<dbReference type="RefSeq" id="WP_256762581.1">
    <property type="nucleotide sequence ID" value="NZ_JANIGO010000001.1"/>
</dbReference>
<feature type="transmembrane region" description="Helical" evidence="6">
    <location>
        <begin position="279"/>
        <end position="299"/>
    </location>
</feature>
<protein>
    <submittedName>
        <fullName evidence="8">Type II secretion system F family protein</fullName>
    </submittedName>
</protein>
<dbReference type="PANTHER" id="PTHR35007:SF1">
    <property type="entry name" value="PILUS ASSEMBLY PROTEIN"/>
    <property type="match status" value="1"/>
</dbReference>
<evidence type="ECO:0000256" key="5">
    <source>
        <dbReference type="ARBA" id="ARBA00023136"/>
    </source>
</evidence>
<comment type="caution">
    <text evidence="8">The sequence shown here is derived from an EMBL/GenBank/DDBJ whole genome shotgun (WGS) entry which is preliminary data.</text>
</comment>
<evidence type="ECO:0000256" key="4">
    <source>
        <dbReference type="ARBA" id="ARBA00022989"/>
    </source>
</evidence>
<dbReference type="Pfam" id="PF00482">
    <property type="entry name" value="T2SSF"/>
    <property type="match status" value="1"/>
</dbReference>
<evidence type="ECO:0000313" key="9">
    <source>
        <dbReference type="Proteomes" id="UP001204142"/>
    </source>
</evidence>
<keyword evidence="4 6" id="KW-1133">Transmembrane helix</keyword>
<keyword evidence="2" id="KW-1003">Cell membrane</keyword>
<gene>
    <name evidence="8" type="ORF">NQT62_00570</name>
</gene>
<evidence type="ECO:0000256" key="3">
    <source>
        <dbReference type="ARBA" id="ARBA00022692"/>
    </source>
</evidence>
<sequence>MTFGLVAVALIFVSLALLLLGKGAEQESRERAEIRLERALSHSLNPMALHKDPLKKKYIPQFITDNLISAGLIPDKALAFKTLALLLVPTLLAVGLRGPASATGVLVLLLLGVVVYVLYRQRKRRLLMLSQLPAFLDGVVRVSAVGYSLTVSFNTALENADQPLKDALGMAVQMQFAGLELDEAMQRLARVYGLSEFKLIASVVGLALNYGGKSDILLSRLAQYLRDREQHHKELMAMSSEARTSAIFMCCLTPALAGLILTLNPGYIGTMWNDGTGRLLLLAAGGLQAFGAAVIYRMVKSI</sequence>
<feature type="transmembrane region" description="Helical" evidence="6">
    <location>
        <begin position="246"/>
        <end position="267"/>
    </location>
</feature>
<feature type="domain" description="Type II secretion system protein GspF" evidence="7">
    <location>
        <begin position="136"/>
        <end position="261"/>
    </location>
</feature>
<reference evidence="8 9" key="1">
    <citation type="submission" date="2022-07" db="EMBL/GenBank/DDBJ databases">
        <authorList>
            <person name="Xamxidin M."/>
            <person name="Wu M."/>
        </authorList>
    </citation>
    <scope>NUCLEOTIDE SEQUENCE [LARGE SCALE GENOMIC DNA]</scope>
    <source>
        <strain evidence="8 9">NBRC 111650</strain>
    </source>
</reference>
<name>A0ABT1WBP8_9BURK</name>
<proteinExistence type="predicted"/>
<keyword evidence="9" id="KW-1185">Reference proteome</keyword>
<dbReference type="InterPro" id="IPR018076">
    <property type="entry name" value="T2SS_GspF_dom"/>
</dbReference>
<keyword evidence="5 6" id="KW-0472">Membrane</keyword>
<evidence type="ECO:0000313" key="8">
    <source>
        <dbReference type="EMBL" id="MCQ8894931.1"/>
    </source>
</evidence>
<dbReference type="Proteomes" id="UP001204142">
    <property type="component" value="Unassembled WGS sequence"/>
</dbReference>
<organism evidence="8 9">
    <name type="scientific">Limnobacter humi</name>
    <dbReference type="NCBI Taxonomy" id="1778671"/>
    <lineage>
        <taxon>Bacteria</taxon>
        <taxon>Pseudomonadati</taxon>
        <taxon>Pseudomonadota</taxon>
        <taxon>Betaproteobacteria</taxon>
        <taxon>Burkholderiales</taxon>
        <taxon>Burkholderiaceae</taxon>
        <taxon>Limnobacter</taxon>
    </lineage>
</organism>
<dbReference type="PANTHER" id="PTHR35007">
    <property type="entry name" value="INTEGRAL MEMBRANE PROTEIN-RELATED"/>
    <property type="match status" value="1"/>
</dbReference>
<accession>A0ABT1WBP8</accession>
<evidence type="ECO:0000256" key="6">
    <source>
        <dbReference type="SAM" id="Phobius"/>
    </source>
</evidence>
<evidence type="ECO:0000256" key="2">
    <source>
        <dbReference type="ARBA" id="ARBA00022475"/>
    </source>
</evidence>
<dbReference type="EMBL" id="JANIGO010000001">
    <property type="protein sequence ID" value="MCQ8894931.1"/>
    <property type="molecule type" value="Genomic_DNA"/>
</dbReference>
<feature type="transmembrane region" description="Helical" evidence="6">
    <location>
        <begin position="100"/>
        <end position="119"/>
    </location>
</feature>
<comment type="subcellular location">
    <subcellularLocation>
        <location evidence="1">Cell membrane</location>
        <topology evidence="1">Multi-pass membrane protein</topology>
    </subcellularLocation>
</comment>
<keyword evidence="3 6" id="KW-0812">Transmembrane</keyword>